<dbReference type="Gene3D" id="3.30.450.40">
    <property type="match status" value="1"/>
</dbReference>
<evidence type="ECO:0000259" key="5">
    <source>
        <dbReference type="PROSITE" id="PS51078"/>
    </source>
</evidence>
<evidence type="ECO:0000259" key="4">
    <source>
        <dbReference type="PROSITE" id="PS51077"/>
    </source>
</evidence>
<evidence type="ECO:0000256" key="2">
    <source>
        <dbReference type="ARBA" id="ARBA00023125"/>
    </source>
</evidence>
<keyword evidence="2" id="KW-0238">DNA-binding</keyword>
<dbReference type="Proteomes" id="UP001369958">
    <property type="component" value="Chromosome"/>
</dbReference>
<evidence type="ECO:0000313" key="7">
    <source>
        <dbReference type="Proteomes" id="UP001369958"/>
    </source>
</evidence>
<dbReference type="InterPro" id="IPR005471">
    <property type="entry name" value="Tscrpt_reg_IclR_N"/>
</dbReference>
<gene>
    <name evidence="6" type="ORF">V6617_15930</name>
</gene>
<dbReference type="SMART" id="SM00346">
    <property type="entry name" value="HTH_ICLR"/>
    <property type="match status" value="1"/>
</dbReference>
<dbReference type="Pfam" id="PF01614">
    <property type="entry name" value="IclR_C"/>
    <property type="match status" value="1"/>
</dbReference>
<dbReference type="SUPFAM" id="SSF46785">
    <property type="entry name" value="Winged helix' DNA-binding domain"/>
    <property type="match status" value="1"/>
</dbReference>
<dbReference type="Pfam" id="PF09339">
    <property type="entry name" value="HTH_IclR"/>
    <property type="match status" value="1"/>
</dbReference>
<name>A0ABZ2HZT2_9HYPH</name>
<dbReference type="RefSeq" id="WP_338607905.1">
    <property type="nucleotide sequence ID" value="NZ_CP146275.1"/>
</dbReference>
<dbReference type="InterPro" id="IPR036388">
    <property type="entry name" value="WH-like_DNA-bd_sf"/>
</dbReference>
<proteinExistence type="predicted"/>
<keyword evidence="3" id="KW-0804">Transcription</keyword>
<evidence type="ECO:0000256" key="1">
    <source>
        <dbReference type="ARBA" id="ARBA00023015"/>
    </source>
</evidence>
<dbReference type="PANTHER" id="PTHR30136">
    <property type="entry name" value="HELIX-TURN-HELIX TRANSCRIPTIONAL REGULATOR, ICLR FAMILY"/>
    <property type="match status" value="1"/>
</dbReference>
<dbReference type="InterPro" id="IPR014757">
    <property type="entry name" value="Tscrpt_reg_IclR_C"/>
</dbReference>
<dbReference type="InterPro" id="IPR029016">
    <property type="entry name" value="GAF-like_dom_sf"/>
</dbReference>
<organism evidence="6 7">
    <name type="scientific">Pelagibacterium nitratireducens</name>
    <dbReference type="NCBI Taxonomy" id="1046114"/>
    <lineage>
        <taxon>Bacteria</taxon>
        <taxon>Pseudomonadati</taxon>
        <taxon>Pseudomonadota</taxon>
        <taxon>Alphaproteobacteria</taxon>
        <taxon>Hyphomicrobiales</taxon>
        <taxon>Devosiaceae</taxon>
        <taxon>Pelagibacterium</taxon>
    </lineage>
</organism>
<dbReference type="PANTHER" id="PTHR30136:SF34">
    <property type="entry name" value="TRANSCRIPTIONAL REGULATOR"/>
    <property type="match status" value="1"/>
</dbReference>
<dbReference type="PROSITE" id="PS51078">
    <property type="entry name" value="ICLR_ED"/>
    <property type="match status" value="1"/>
</dbReference>
<keyword evidence="1" id="KW-0805">Transcription regulation</keyword>
<protein>
    <submittedName>
        <fullName evidence="6">IclR family transcriptional regulator C-terminal domain-containing protein</fullName>
    </submittedName>
</protein>
<keyword evidence="7" id="KW-1185">Reference proteome</keyword>
<dbReference type="InterPro" id="IPR050707">
    <property type="entry name" value="HTH_MetabolicPath_Reg"/>
</dbReference>
<dbReference type="PROSITE" id="PS51077">
    <property type="entry name" value="HTH_ICLR"/>
    <property type="match status" value="1"/>
</dbReference>
<evidence type="ECO:0000313" key="6">
    <source>
        <dbReference type="EMBL" id="WWT32480.1"/>
    </source>
</evidence>
<reference evidence="6 7" key="1">
    <citation type="submission" date="2024-02" db="EMBL/GenBank/DDBJ databases">
        <title>Complete genome sequence of Pelagibacterium nitratireducens ZH15.</title>
        <authorList>
            <person name="Zhao L.H."/>
        </authorList>
    </citation>
    <scope>NUCLEOTIDE SEQUENCE [LARGE SCALE GENOMIC DNA]</scope>
    <source>
        <strain evidence="6 7">ZH15</strain>
    </source>
</reference>
<feature type="domain" description="HTH iclR-type" evidence="4">
    <location>
        <begin position="16"/>
        <end position="76"/>
    </location>
</feature>
<sequence length="275" mass="29805">MSSVLDGKVIDEKEFNSAIARGFAVLECFDSQNVEMTLSQVAARTGLSPATARRCLYTLSILGYVRQHGRKFTLGARVLTLSSSYMRSSQIDEFLLPELRQLVDVFGDASSVAILDENMVLYLAHTSRQSAVRPIAAIGARYPAHATSLGKVLLAHADSTTQNRFLATAPFKAMTDRTVTDQTEMLQVLKEAKRLGYALGIDELDYGIASIAVPVFDSEGRAVAAINTSGYSGRLSAEALIEERLSLLLQASRNITAKLSQYPVLVKTALTPAGR</sequence>
<accession>A0ABZ2HZT2</accession>
<dbReference type="EMBL" id="CP146275">
    <property type="protein sequence ID" value="WWT32480.1"/>
    <property type="molecule type" value="Genomic_DNA"/>
</dbReference>
<dbReference type="SUPFAM" id="SSF55781">
    <property type="entry name" value="GAF domain-like"/>
    <property type="match status" value="1"/>
</dbReference>
<dbReference type="Gene3D" id="1.10.10.10">
    <property type="entry name" value="Winged helix-like DNA-binding domain superfamily/Winged helix DNA-binding domain"/>
    <property type="match status" value="1"/>
</dbReference>
<evidence type="ECO:0000256" key="3">
    <source>
        <dbReference type="ARBA" id="ARBA00023163"/>
    </source>
</evidence>
<dbReference type="InterPro" id="IPR036390">
    <property type="entry name" value="WH_DNA-bd_sf"/>
</dbReference>
<feature type="domain" description="IclR-ED" evidence="5">
    <location>
        <begin position="77"/>
        <end position="261"/>
    </location>
</feature>